<reference evidence="9" key="1">
    <citation type="journal article" date="2012" name="MBio">
        <title>Comparative genome analysis of Trichophyton rubrum and related dermatophytes reveals candidate genes involved in infection.</title>
        <authorList>
            <person name="Martinez D.A."/>
            <person name="Oliver B.G."/>
            <person name="Graeser Y."/>
            <person name="Goldberg J.M."/>
            <person name="Li W."/>
            <person name="Martinez-Rossi N.M."/>
            <person name="Monod M."/>
            <person name="Shelest E."/>
            <person name="Barton R.C."/>
            <person name="Birch E."/>
            <person name="Brakhage A.A."/>
            <person name="Chen Z."/>
            <person name="Gurr S.J."/>
            <person name="Heiman D."/>
            <person name="Heitman J."/>
            <person name="Kosti I."/>
            <person name="Rossi A."/>
            <person name="Saif S."/>
            <person name="Samalova M."/>
            <person name="Saunders C.W."/>
            <person name="Shea T."/>
            <person name="Summerbell R.C."/>
            <person name="Xu J."/>
            <person name="Young S."/>
            <person name="Zeng Q."/>
            <person name="Birren B.W."/>
            <person name="Cuomo C.A."/>
            <person name="White T.C."/>
        </authorList>
    </citation>
    <scope>NUCLEOTIDE SEQUENCE [LARGE SCALE GENOMIC DNA]</scope>
    <source>
        <strain evidence="9">ATCC MYA-4605 / CBS 113480</strain>
    </source>
</reference>
<accession>C5FMD8</accession>
<feature type="transmembrane region" description="Helical" evidence="6">
    <location>
        <begin position="85"/>
        <end position="110"/>
    </location>
</feature>
<dbReference type="RefSeq" id="XP_002848354.1">
    <property type="nucleotide sequence ID" value="XM_002848308.1"/>
</dbReference>
<proteinExistence type="predicted"/>
<feature type="transmembrane region" description="Helical" evidence="6">
    <location>
        <begin position="313"/>
        <end position="333"/>
    </location>
</feature>
<dbReference type="Gene3D" id="1.20.1250.20">
    <property type="entry name" value="MFS general substrate transporter like domains"/>
    <property type="match status" value="2"/>
</dbReference>
<dbReference type="AlphaFoldDB" id="C5FMD8"/>
<feature type="transmembrane region" description="Helical" evidence="6">
    <location>
        <begin position="151"/>
        <end position="171"/>
    </location>
</feature>
<dbReference type="Pfam" id="PF07690">
    <property type="entry name" value="MFS_1"/>
    <property type="match status" value="1"/>
</dbReference>
<dbReference type="OrthoDB" id="2130629at2759"/>
<dbReference type="EMBL" id="DS995703">
    <property type="protein sequence ID" value="EEQ31041.1"/>
    <property type="molecule type" value="Genomic_DNA"/>
</dbReference>
<dbReference type="Proteomes" id="UP000002035">
    <property type="component" value="Unassembled WGS sequence"/>
</dbReference>
<keyword evidence="2 6" id="KW-0812">Transmembrane</keyword>
<sequence>MATSKTGYTLNEPTATAIELVPTPADHLPPVGSEPVKGCRTGGDGKVRETLSLPNGPLPEAHQSSSDDGDTPTFELLKISKAKGITVIITLAGISFLNTMGSGILIAALPRIASDINLSESLILWPAAVYALAAGCLLLIFGAVADVTGAKSMWVVGSYLFVIFTLAIGFCQTDIQIILFRTFQGAAISMCLPTAVSLITNTFPKGPWRNVAFAMNGMGQPLGYAAGLVLGGVFTDTVGWRWSYYMMAIINFCLSTASIWSLPSVHRHSDKPWHRRLMEDIDWLGAIIMSIALGLLMYVLAMTTSSYTRVSDAQNIALLVVSGVLLAAFPLWMNIQVKRGKPALIPNKLWKNSAFTSICASVFLCWASLNGIEYFTTLYFQKVEGLTALQSSIRFLAHIIMGACVNIATAYLISRVKVQTLGVVSALVTMIAPILMATIKVGENYWFSPFWALFLSPVNPDVLFTVSNLVISDAFPPDIQSLAGGVFNEVAQFGNSVGLAVTASIAASITDHNKLRDHKENLMSGYRGAFWTIFSSCALVVIISFFGLRKGGTIGKKEE</sequence>
<feature type="region of interest" description="Disordered" evidence="5">
    <location>
        <begin position="23"/>
        <end position="47"/>
    </location>
</feature>
<dbReference type="PROSITE" id="PS50850">
    <property type="entry name" value="MFS"/>
    <property type="match status" value="1"/>
</dbReference>
<feature type="domain" description="Major facilitator superfamily (MFS) profile" evidence="7">
    <location>
        <begin position="87"/>
        <end position="552"/>
    </location>
</feature>
<dbReference type="SUPFAM" id="SSF103473">
    <property type="entry name" value="MFS general substrate transporter"/>
    <property type="match status" value="1"/>
</dbReference>
<keyword evidence="9" id="KW-1185">Reference proteome</keyword>
<feature type="transmembrane region" description="Helical" evidence="6">
    <location>
        <begin position="242"/>
        <end position="262"/>
    </location>
</feature>
<dbReference type="PANTHER" id="PTHR42718">
    <property type="entry name" value="MAJOR FACILITATOR SUPERFAMILY MULTIDRUG TRANSPORTER MFSC"/>
    <property type="match status" value="1"/>
</dbReference>
<dbReference type="OMA" id="IRFLAHI"/>
<keyword evidence="3 6" id="KW-1133">Transmembrane helix</keyword>
<dbReference type="InterPro" id="IPR036259">
    <property type="entry name" value="MFS_trans_sf"/>
</dbReference>
<evidence type="ECO:0000313" key="8">
    <source>
        <dbReference type="EMBL" id="EEQ31041.1"/>
    </source>
</evidence>
<name>C5FMD8_ARTOC</name>
<comment type="subcellular location">
    <subcellularLocation>
        <location evidence="1">Membrane</location>
        <topology evidence="1">Multi-pass membrane protein</topology>
    </subcellularLocation>
</comment>
<dbReference type="HOGENOM" id="CLU_000960_27_5_1"/>
<evidence type="ECO:0000259" key="7">
    <source>
        <dbReference type="PROSITE" id="PS50850"/>
    </source>
</evidence>
<dbReference type="CDD" id="cd17476">
    <property type="entry name" value="MFS_Amf1_MDR_like"/>
    <property type="match status" value="1"/>
</dbReference>
<feature type="transmembrane region" description="Helical" evidence="6">
    <location>
        <begin position="529"/>
        <end position="548"/>
    </location>
</feature>
<feature type="transmembrane region" description="Helical" evidence="6">
    <location>
        <begin position="283"/>
        <end position="301"/>
    </location>
</feature>
<evidence type="ECO:0000256" key="3">
    <source>
        <dbReference type="ARBA" id="ARBA00022989"/>
    </source>
</evidence>
<dbReference type="GeneID" id="9229678"/>
<evidence type="ECO:0000256" key="2">
    <source>
        <dbReference type="ARBA" id="ARBA00022692"/>
    </source>
</evidence>
<keyword evidence="4 6" id="KW-0472">Membrane</keyword>
<protein>
    <submittedName>
        <fullName evidence="8">Integral membrane protein</fullName>
    </submittedName>
</protein>
<dbReference type="InterPro" id="IPR020846">
    <property type="entry name" value="MFS_dom"/>
</dbReference>
<feature type="transmembrane region" description="Helical" evidence="6">
    <location>
        <begin position="354"/>
        <end position="375"/>
    </location>
</feature>
<dbReference type="GO" id="GO:0022857">
    <property type="term" value="F:transmembrane transporter activity"/>
    <property type="evidence" value="ECO:0007669"/>
    <property type="project" value="InterPro"/>
</dbReference>
<feature type="transmembrane region" description="Helical" evidence="6">
    <location>
        <begin position="420"/>
        <end position="439"/>
    </location>
</feature>
<dbReference type="InterPro" id="IPR011701">
    <property type="entry name" value="MFS"/>
</dbReference>
<evidence type="ECO:0000256" key="4">
    <source>
        <dbReference type="ARBA" id="ARBA00023136"/>
    </source>
</evidence>
<evidence type="ECO:0000256" key="1">
    <source>
        <dbReference type="ARBA" id="ARBA00004141"/>
    </source>
</evidence>
<dbReference type="VEuPathDB" id="FungiDB:MCYG_03860"/>
<evidence type="ECO:0000313" key="9">
    <source>
        <dbReference type="Proteomes" id="UP000002035"/>
    </source>
</evidence>
<evidence type="ECO:0000256" key="6">
    <source>
        <dbReference type="SAM" id="Phobius"/>
    </source>
</evidence>
<feature type="transmembrane region" description="Helical" evidence="6">
    <location>
        <begin position="395"/>
        <end position="413"/>
    </location>
</feature>
<organism evidence="8 9">
    <name type="scientific">Arthroderma otae (strain ATCC MYA-4605 / CBS 113480)</name>
    <name type="common">Microsporum canis</name>
    <dbReference type="NCBI Taxonomy" id="554155"/>
    <lineage>
        <taxon>Eukaryota</taxon>
        <taxon>Fungi</taxon>
        <taxon>Dikarya</taxon>
        <taxon>Ascomycota</taxon>
        <taxon>Pezizomycotina</taxon>
        <taxon>Eurotiomycetes</taxon>
        <taxon>Eurotiomycetidae</taxon>
        <taxon>Onygenales</taxon>
        <taxon>Arthrodermataceae</taxon>
        <taxon>Microsporum</taxon>
    </lineage>
</organism>
<dbReference type="eggNOG" id="KOG0254">
    <property type="taxonomic scope" value="Eukaryota"/>
</dbReference>
<feature type="transmembrane region" description="Helical" evidence="6">
    <location>
        <begin position="122"/>
        <end position="145"/>
    </location>
</feature>
<feature type="transmembrane region" description="Helical" evidence="6">
    <location>
        <begin position="178"/>
        <end position="199"/>
    </location>
</feature>
<dbReference type="PANTHER" id="PTHR42718:SF10">
    <property type="entry name" value="TRANSPORTER, PUTATIVE (AFU_ORTHOLOGUE AFUA_8G06760)-RELATED"/>
    <property type="match status" value="1"/>
</dbReference>
<gene>
    <name evidence="8" type="ORF">MCYG_03860</name>
</gene>
<dbReference type="GO" id="GO:0016020">
    <property type="term" value="C:membrane"/>
    <property type="evidence" value="ECO:0007669"/>
    <property type="project" value="UniProtKB-SubCell"/>
</dbReference>
<evidence type="ECO:0000256" key="5">
    <source>
        <dbReference type="SAM" id="MobiDB-lite"/>
    </source>
</evidence>